<keyword evidence="4" id="KW-1185">Reference proteome</keyword>
<evidence type="ECO:0000313" key="3">
    <source>
        <dbReference type="EMBL" id="MDJ1651858.1"/>
    </source>
</evidence>
<evidence type="ECO:0000256" key="2">
    <source>
        <dbReference type="SAM" id="SignalP"/>
    </source>
</evidence>
<organism evidence="3 4">
    <name type="scientific">Gordonibacter faecis</name>
    <dbReference type="NCBI Taxonomy" id="3047475"/>
    <lineage>
        <taxon>Bacteria</taxon>
        <taxon>Bacillati</taxon>
        <taxon>Actinomycetota</taxon>
        <taxon>Coriobacteriia</taxon>
        <taxon>Eggerthellales</taxon>
        <taxon>Eggerthellaceae</taxon>
        <taxon>Gordonibacter</taxon>
    </lineage>
</organism>
<protein>
    <submittedName>
        <fullName evidence="3">Uncharacterized protein</fullName>
    </submittedName>
</protein>
<gene>
    <name evidence="3" type="ORF">QNJ86_13690</name>
</gene>
<dbReference type="EMBL" id="JASJEU010000026">
    <property type="protein sequence ID" value="MDJ1651858.1"/>
    <property type="molecule type" value="Genomic_DNA"/>
</dbReference>
<reference evidence="3 4" key="1">
    <citation type="submission" date="2023-05" db="EMBL/GenBank/DDBJ databases">
        <title>Gordonibacter KGMB12511T sp. nov., isolated from faeces of healthy Korean.</title>
        <authorList>
            <person name="Kim H.S."/>
            <person name="Kim J.-S."/>
            <person name="Suh M.K."/>
            <person name="Eom M.K."/>
            <person name="Do H.E."/>
            <person name="Lee J.-S."/>
        </authorList>
    </citation>
    <scope>NUCLEOTIDE SEQUENCE [LARGE SCALE GENOMIC DNA]</scope>
    <source>
        <strain evidence="3 4">KGMB12511</strain>
    </source>
</reference>
<dbReference type="RefSeq" id="WP_283833211.1">
    <property type="nucleotide sequence ID" value="NZ_JASJEU010000026.1"/>
</dbReference>
<feature type="signal peptide" evidence="2">
    <location>
        <begin position="1"/>
        <end position="43"/>
    </location>
</feature>
<dbReference type="Proteomes" id="UP001232750">
    <property type="component" value="Unassembled WGS sequence"/>
</dbReference>
<sequence length="320" mass="34918">MKTAIPVRRQSHSHMPASACALLISGALAFALLGLAGCASAQAEEDPASATGEPPQAETTTQGANEKDTQSPELVQHTSGLVPGFSLSELLEKSELIVDGVVEGTSDAFLVEPVDGAMPQFFRDVYFKAETTYAGTPKYVSESNAQQSLLTLRIEGGAGAMIATNVEPVPAFEKGERYLLFLYQADDGSNYNTEGNHYYVIGVCTGAWLWSEEKAAFENPVMRTDEKEYINGDTLRQKIAEAPFPVGVERADLGVNARMSEIEESYREGSLPQELYDHYVQLAEKESSTFSRIMTPEEQQAYEQEEVARMKALETTSSSK</sequence>
<accession>A0ABT7DTC0</accession>
<evidence type="ECO:0000313" key="4">
    <source>
        <dbReference type="Proteomes" id="UP001232750"/>
    </source>
</evidence>
<keyword evidence="2" id="KW-0732">Signal</keyword>
<proteinExistence type="predicted"/>
<name>A0ABT7DTC0_9ACTN</name>
<comment type="caution">
    <text evidence="3">The sequence shown here is derived from an EMBL/GenBank/DDBJ whole genome shotgun (WGS) entry which is preliminary data.</text>
</comment>
<feature type="region of interest" description="Disordered" evidence="1">
    <location>
        <begin position="45"/>
        <end position="73"/>
    </location>
</feature>
<feature type="chain" id="PRO_5047217135" evidence="2">
    <location>
        <begin position="44"/>
        <end position="320"/>
    </location>
</feature>
<evidence type="ECO:0000256" key="1">
    <source>
        <dbReference type="SAM" id="MobiDB-lite"/>
    </source>
</evidence>